<evidence type="ECO:0000256" key="7">
    <source>
        <dbReference type="ARBA" id="ARBA00023136"/>
    </source>
</evidence>
<feature type="transmembrane region" description="Helical" evidence="9">
    <location>
        <begin position="293"/>
        <end position="313"/>
    </location>
</feature>
<reference evidence="12" key="1">
    <citation type="submission" date="2012-12" db="EMBL/GenBank/DDBJ databases">
        <authorList>
            <person name="Hellsten U."/>
            <person name="Grimwood J."/>
            <person name="Chapman J.A."/>
            <person name="Shapiro H."/>
            <person name="Aerts A."/>
            <person name="Otillar R.P."/>
            <person name="Terry A.Y."/>
            <person name="Boore J.L."/>
            <person name="Simakov O."/>
            <person name="Marletaz F."/>
            <person name="Cho S.-J."/>
            <person name="Edsinger-Gonzales E."/>
            <person name="Havlak P."/>
            <person name="Kuo D.-H."/>
            <person name="Larsson T."/>
            <person name="Lv J."/>
            <person name="Arendt D."/>
            <person name="Savage R."/>
            <person name="Osoegawa K."/>
            <person name="de Jong P."/>
            <person name="Lindberg D.R."/>
            <person name="Seaver E.C."/>
            <person name="Weisblat D.A."/>
            <person name="Putnam N.H."/>
            <person name="Grigoriev I.V."/>
            <person name="Rokhsar D.S."/>
        </authorList>
    </citation>
    <scope>NUCLEOTIDE SEQUENCE</scope>
    <source>
        <strain evidence="12">I ESC-2004</strain>
    </source>
</reference>
<dbReference type="InterPro" id="IPR000990">
    <property type="entry name" value="Innexin"/>
</dbReference>
<dbReference type="GO" id="GO:0034220">
    <property type="term" value="P:monoatomic ion transmembrane transport"/>
    <property type="evidence" value="ECO:0007669"/>
    <property type="project" value="UniProtKB-KW"/>
</dbReference>
<evidence type="ECO:0000256" key="2">
    <source>
        <dbReference type="ARBA" id="ARBA00022448"/>
    </source>
</evidence>
<keyword evidence="4 9" id="KW-0812">Transmembrane</keyword>
<evidence type="ECO:0000256" key="3">
    <source>
        <dbReference type="ARBA" id="ARBA00022475"/>
    </source>
</evidence>
<evidence type="ECO:0000256" key="8">
    <source>
        <dbReference type="ARBA" id="ARBA00023303"/>
    </source>
</evidence>
<dbReference type="EnsemblMetazoa" id="CapteT148859">
    <property type="protein sequence ID" value="CapteP148859"/>
    <property type="gene ID" value="CapteG148859"/>
</dbReference>
<comment type="caution">
    <text evidence="9">Lacks conserved residue(s) required for the propagation of feature annotation.</text>
</comment>
<dbReference type="OMA" id="FQFTEWD"/>
<evidence type="ECO:0000313" key="10">
    <source>
        <dbReference type="EMBL" id="ELU16109.1"/>
    </source>
</evidence>
<evidence type="ECO:0000313" key="11">
    <source>
        <dbReference type="EnsemblMetazoa" id="CapteP148859"/>
    </source>
</evidence>
<keyword evidence="12" id="KW-1185">Reference proteome</keyword>
<dbReference type="PROSITE" id="PS51013">
    <property type="entry name" value="PANNEXIN"/>
    <property type="match status" value="1"/>
</dbReference>
<dbReference type="GO" id="GO:0005886">
    <property type="term" value="C:plasma membrane"/>
    <property type="evidence" value="ECO:0007669"/>
    <property type="project" value="UniProtKB-SubCell"/>
</dbReference>
<dbReference type="HOGENOM" id="CLU_035763_0_1_1"/>
<comment type="subcellular location">
    <subcellularLocation>
        <location evidence="1 9">Cell membrane</location>
        <topology evidence="1 9">Multi-pass membrane protein</topology>
    </subcellularLocation>
</comment>
<evidence type="ECO:0000313" key="12">
    <source>
        <dbReference type="Proteomes" id="UP000014760"/>
    </source>
</evidence>
<comment type="function">
    <text evidence="9">Structural component of the gap junctions.</text>
</comment>
<feature type="transmembrane region" description="Helical" evidence="9">
    <location>
        <begin position="200"/>
        <end position="222"/>
    </location>
</feature>
<keyword evidence="8 9" id="KW-0407">Ion channel</keyword>
<evidence type="ECO:0000256" key="9">
    <source>
        <dbReference type="RuleBase" id="RU010713"/>
    </source>
</evidence>
<accession>R7VBV6</accession>
<dbReference type="EMBL" id="AMQN01017639">
    <property type="status" value="NOT_ANNOTATED_CDS"/>
    <property type="molecule type" value="Genomic_DNA"/>
</dbReference>
<gene>
    <name evidence="9" type="primary">inx</name>
    <name evidence="10" type="ORF">CAPTEDRAFT_148859</name>
</gene>
<dbReference type="AlphaFoldDB" id="R7VBV6"/>
<evidence type="ECO:0000256" key="1">
    <source>
        <dbReference type="ARBA" id="ARBA00004651"/>
    </source>
</evidence>
<dbReference type="PANTHER" id="PTHR11893">
    <property type="entry name" value="INNEXIN"/>
    <property type="match status" value="1"/>
</dbReference>
<dbReference type="GO" id="GO:0005921">
    <property type="term" value="C:gap junction"/>
    <property type="evidence" value="ECO:0007669"/>
    <property type="project" value="UniProtKB-UniRule"/>
</dbReference>
<dbReference type="OrthoDB" id="5867527at2759"/>
<keyword evidence="2 9" id="KW-0813">Transport</keyword>
<comment type="similarity">
    <text evidence="9">Belongs to the pannexin family.</text>
</comment>
<keyword evidence="6 9" id="KW-0406">Ion transport</keyword>
<dbReference type="STRING" id="283909.R7VBV6"/>
<dbReference type="PRINTS" id="PR01262">
    <property type="entry name" value="INNEXIN"/>
</dbReference>
<organism evidence="10">
    <name type="scientific">Capitella teleta</name>
    <name type="common">Polychaete worm</name>
    <dbReference type="NCBI Taxonomy" id="283909"/>
    <lineage>
        <taxon>Eukaryota</taxon>
        <taxon>Metazoa</taxon>
        <taxon>Spiralia</taxon>
        <taxon>Lophotrochozoa</taxon>
        <taxon>Annelida</taxon>
        <taxon>Polychaeta</taxon>
        <taxon>Sedentaria</taxon>
        <taxon>Scolecida</taxon>
        <taxon>Capitellidae</taxon>
        <taxon>Capitella</taxon>
    </lineage>
</organism>
<keyword evidence="3" id="KW-1003">Cell membrane</keyword>
<dbReference type="PANTHER" id="PTHR11893:SF36">
    <property type="entry name" value="INNEXIN-5"/>
    <property type="match status" value="1"/>
</dbReference>
<feature type="transmembrane region" description="Helical" evidence="9">
    <location>
        <begin position="103"/>
        <end position="125"/>
    </location>
</feature>
<evidence type="ECO:0000256" key="6">
    <source>
        <dbReference type="ARBA" id="ARBA00023065"/>
    </source>
</evidence>
<reference evidence="11" key="3">
    <citation type="submission" date="2015-06" db="UniProtKB">
        <authorList>
            <consortium name="EnsemblMetazoa"/>
        </authorList>
    </citation>
    <scope>IDENTIFICATION</scope>
</reference>
<protein>
    <recommendedName>
        <fullName evidence="9">Innexin</fullName>
    </recommendedName>
</protein>
<dbReference type="EMBL" id="KB293330">
    <property type="protein sequence ID" value="ELU16109.1"/>
    <property type="molecule type" value="Genomic_DNA"/>
</dbReference>
<reference evidence="10 12" key="2">
    <citation type="journal article" date="2013" name="Nature">
        <title>Insights into bilaterian evolution from three spiralian genomes.</title>
        <authorList>
            <person name="Simakov O."/>
            <person name="Marletaz F."/>
            <person name="Cho S.J."/>
            <person name="Edsinger-Gonzales E."/>
            <person name="Havlak P."/>
            <person name="Hellsten U."/>
            <person name="Kuo D.H."/>
            <person name="Larsson T."/>
            <person name="Lv J."/>
            <person name="Arendt D."/>
            <person name="Savage R."/>
            <person name="Osoegawa K."/>
            <person name="de Jong P."/>
            <person name="Grimwood J."/>
            <person name="Chapman J.A."/>
            <person name="Shapiro H."/>
            <person name="Aerts A."/>
            <person name="Otillar R.P."/>
            <person name="Terry A.Y."/>
            <person name="Boore J.L."/>
            <person name="Grigoriev I.V."/>
            <person name="Lindberg D.R."/>
            <person name="Seaver E.C."/>
            <person name="Weisblat D.A."/>
            <person name="Putnam N.H."/>
            <person name="Rokhsar D.S."/>
        </authorList>
    </citation>
    <scope>NUCLEOTIDE SEQUENCE</scope>
    <source>
        <strain evidence="10 12">I ESC-2004</strain>
    </source>
</reference>
<proteinExistence type="inferred from homology"/>
<keyword evidence="7 9" id="KW-0472">Membrane</keyword>
<evidence type="ECO:0000256" key="5">
    <source>
        <dbReference type="ARBA" id="ARBA00022989"/>
    </source>
</evidence>
<dbReference type="Proteomes" id="UP000014760">
    <property type="component" value="Unassembled WGS sequence"/>
</dbReference>
<sequence length="417" mass="49092">MEKIVRLLFNKNTTRNHRDDDFVDRLSHRYTCVLLVAFAIMSTARQYMLKPITCWAPKHFTGSHTKFSNSYCWVKNTYYLDWDKEIPKEHEEEKRATILYYQWVPFILLLQAVFFYMPTVIWHALNSKGGIDSDDILCAAGTFQNSQKVEKREFVLKLICTQLHRFLTGRLNRGASWKLNMRNCMNNLGLGCCGKRLGNYLAILFVVSKLFFVGNVLFQLFVLNQVFKTSFNTFGVDYFDNLNSNDEWWLTNPIFPRVTFCDFNVRRLGNVHRYTLQCVLPSNLYVEKMYVFLWYWMVGVAIMSCVSLATWMARFCSRADRRCFLKNHLLEMDKLRDNDADELLDEFLDVYLRQDGGFILRLIAHNTNHITTTEVICALWDYWLSKRMVPPPQYSDDSFEMDEKAKLKSVDDVDGPV</sequence>
<keyword evidence="5 9" id="KW-1133">Transmembrane helix</keyword>
<dbReference type="FunCoup" id="R7VBV6">
    <property type="interactions" value="115"/>
</dbReference>
<evidence type="ECO:0000256" key="4">
    <source>
        <dbReference type="ARBA" id="ARBA00022692"/>
    </source>
</evidence>
<dbReference type="Pfam" id="PF00876">
    <property type="entry name" value="Innexin"/>
    <property type="match status" value="1"/>
</dbReference>
<name>R7VBV6_CAPTE</name>